<feature type="compositionally biased region" description="Pro residues" evidence="2">
    <location>
        <begin position="186"/>
        <end position="208"/>
    </location>
</feature>
<dbReference type="Proteomes" id="UP000198959">
    <property type="component" value="Unassembled WGS sequence"/>
</dbReference>
<name>A0A1C6T2H7_9ACTN</name>
<accession>A0A1C6T2H7</accession>
<reference evidence="5" key="1">
    <citation type="submission" date="2016-06" db="EMBL/GenBank/DDBJ databases">
        <authorList>
            <person name="Varghese N."/>
            <person name="Submissions Spin"/>
        </authorList>
    </citation>
    <scope>NUCLEOTIDE SEQUENCE [LARGE SCALE GENOMIC DNA]</scope>
    <source>
        <strain evidence="5">DSM 43817</strain>
    </source>
</reference>
<dbReference type="InterPro" id="IPR002539">
    <property type="entry name" value="MaoC-like_dom"/>
</dbReference>
<feature type="compositionally biased region" description="Basic and acidic residues" evidence="2">
    <location>
        <begin position="345"/>
        <end position="360"/>
    </location>
</feature>
<evidence type="ECO:0000313" key="5">
    <source>
        <dbReference type="Proteomes" id="UP000198959"/>
    </source>
</evidence>
<comment type="similarity">
    <text evidence="1">Belongs to the enoyl-CoA hydratase/isomerase family.</text>
</comment>
<dbReference type="InterPro" id="IPR029069">
    <property type="entry name" value="HotDog_dom_sf"/>
</dbReference>
<dbReference type="EMBL" id="FMHW01000002">
    <property type="protein sequence ID" value="SCL35978.1"/>
    <property type="molecule type" value="Genomic_DNA"/>
</dbReference>
<gene>
    <name evidence="4" type="ORF">GA0074692_4233</name>
</gene>
<evidence type="ECO:0000256" key="2">
    <source>
        <dbReference type="SAM" id="MobiDB-lite"/>
    </source>
</evidence>
<feature type="region of interest" description="Disordered" evidence="2">
    <location>
        <begin position="182"/>
        <end position="208"/>
    </location>
</feature>
<organism evidence="4 5">
    <name type="scientific">Micromonospora pallida</name>
    <dbReference type="NCBI Taxonomy" id="145854"/>
    <lineage>
        <taxon>Bacteria</taxon>
        <taxon>Bacillati</taxon>
        <taxon>Actinomycetota</taxon>
        <taxon>Actinomycetes</taxon>
        <taxon>Micromonosporales</taxon>
        <taxon>Micromonosporaceae</taxon>
        <taxon>Micromonospora</taxon>
    </lineage>
</organism>
<evidence type="ECO:0000259" key="3">
    <source>
        <dbReference type="Pfam" id="PF01575"/>
    </source>
</evidence>
<dbReference type="RefSeq" id="WP_091646845.1">
    <property type="nucleotide sequence ID" value="NZ_FMHW01000002.1"/>
</dbReference>
<feature type="region of interest" description="Disordered" evidence="2">
    <location>
        <begin position="315"/>
        <end position="369"/>
    </location>
</feature>
<proteinExistence type="inferred from homology"/>
<evidence type="ECO:0000256" key="1">
    <source>
        <dbReference type="ARBA" id="ARBA00005254"/>
    </source>
</evidence>
<feature type="domain" description="MaoC-like" evidence="3">
    <location>
        <begin position="32"/>
        <end position="128"/>
    </location>
</feature>
<keyword evidence="5" id="KW-1185">Reference proteome</keyword>
<sequence length="369" mass="37890">MSAEPVRSGTGASAELFFEDLTPGRWFDLGVVTVDGDEMVAFARRFDPQWYHVDDELARQSHHGGLIASGFYTVSLFMRAYVDHVLSRAAADASPGLEELRWLAPVRAGDRLAVRLDVMGSKPSTARPGLGTVTLTGTMLRLDAEGSPECEVLRTRFRGWFTLRTVEEEPDEATGEAVDVAEPLPDRPAPALPAQPAPALPTRPAPVSGPPVFGGVPVSAPPAGLPAPLGAPISGPPAPLGAPVSAPPVGPHAPLGAPVSAPPVGPHAPLGAPVSGPPLPVGSAMPVGVPVSAPPVRPAGPAVGPVSSLDAPTTVLPGPVVSAPPAQTPGPYGTDTPTAVIPAARDPHDPRGPHDHFDPLHRHHPPETT</sequence>
<dbReference type="Gene3D" id="3.10.129.10">
    <property type="entry name" value="Hotdog Thioesterase"/>
    <property type="match status" value="1"/>
</dbReference>
<dbReference type="SUPFAM" id="SSF54637">
    <property type="entry name" value="Thioesterase/thiol ester dehydrase-isomerase"/>
    <property type="match status" value="1"/>
</dbReference>
<dbReference type="Pfam" id="PF01575">
    <property type="entry name" value="MaoC_dehydratas"/>
    <property type="match status" value="1"/>
</dbReference>
<dbReference type="AlphaFoldDB" id="A0A1C6T2H7"/>
<evidence type="ECO:0000313" key="4">
    <source>
        <dbReference type="EMBL" id="SCL35978.1"/>
    </source>
</evidence>
<dbReference type="STRING" id="145854.GA0074692_4233"/>
<protein>
    <submittedName>
        <fullName evidence="4">Acyl dehydratase</fullName>
    </submittedName>
</protein>